<dbReference type="InterPro" id="IPR002401">
    <property type="entry name" value="Cyt_P450_E_grp-I"/>
</dbReference>
<feature type="chain" id="PRO_5009534647" description="Cytochrome P450" evidence="9">
    <location>
        <begin position="21"/>
        <end position="537"/>
    </location>
</feature>
<evidence type="ECO:0008006" key="12">
    <source>
        <dbReference type="Google" id="ProtNLM"/>
    </source>
</evidence>
<organism evidence="10 11">
    <name type="scientific">Aspergillus bombycis</name>
    <dbReference type="NCBI Taxonomy" id="109264"/>
    <lineage>
        <taxon>Eukaryota</taxon>
        <taxon>Fungi</taxon>
        <taxon>Dikarya</taxon>
        <taxon>Ascomycota</taxon>
        <taxon>Pezizomycotina</taxon>
        <taxon>Eurotiomycetes</taxon>
        <taxon>Eurotiomycetidae</taxon>
        <taxon>Eurotiales</taxon>
        <taxon>Aspergillaceae</taxon>
        <taxon>Aspergillus</taxon>
    </lineage>
</organism>
<evidence type="ECO:0000256" key="2">
    <source>
        <dbReference type="ARBA" id="ARBA00010617"/>
    </source>
</evidence>
<dbReference type="GO" id="GO:0016705">
    <property type="term" value="F:oxidoreductase activity, acting on paired donors, with incorporation or reduction of molecular oxygen"/>
    <property type="evidence" value="ECO:0007669"/>
    <property type="project" value="InterPro"/>
</dbReference>
<keyword evidence="6 8" id="KW-0503">Monooxygenase</keyword>
<evidence type="ECO:0000256" key="1">
    <source>
        <dbReference type="ARBA" id="ARBA00001971"/>
    </source>
</evidence>
<dbReference type="GO" id="GO:0005506">
    <property type="term" value="F:iron ion binding"/>
    <property type="evidence" value="ECO:0007669"/>
    <property type="project" value="InterPro"/>
</dbReference>
<keyword evidence="11" id="KW-1185">Reference proteome</keyword>
<dbReference type="Proteomes" id="UP000179179">
    <property type="component" value="Unassembled WGS sequence"/>
</dbReference>
<evidence type="ECO:0000256" key="4">
    <source>
        <dbReference type="ARBA" id="ARBA00023002"/>
    </source>
</evidence>
<evidence type="ECO:0000256" key="3">
    <source>
        <dbReference type="ARBA" id="ARBA00022723"/>
    </source>
</evidence>
<dbReference type="PRINTS" id="PR00463">
    <property type="entry name" value="EP450I"/>
</dbReference>
<dbReference type="SUPFAM" id="SSF48264">
    <property type="entry name" value="Cytochrome P450"/>
    <property type="match status" value="1"/>
</dbReference>
<dbReference type="Pfam" id="PF00067">
    <property type="entry name" value="p450"/>
    <property type="match status" value="1"/>
</dbReference>
<dbReference type="GO" id="GO:0020037">
    <property type="term" value="F:heme binding"/>
    <property type="evidence" value="ECO:0007669"/>
    <property type="project" value="InterPro"/>
</dbReference>
<comment type="cofactor">
    <cofactor evidence="1 7">
        <name>heme</name>
        <dbReference type="ChEBI" id="CHEBI:30413"/>
    </cofactor>
</comment>
<comment type="similarity">
    <text evidence="2 8">Belongs to the cytochrome P450 family.</text>
</comment>
<dbReference type="InterPro" id="IPR001128">
    <property type="entry name" value="Cyt_P450"/>
</dbReference>
<protein>
    <recommendedName>
        <fullName evidence="12">Cytochrome P450</fullName>
    </recommendedName>
</protein>
<keyword evidence="9" id="KW-0732">Signal</keyword>
<keyword evidence="7 8" id="KW-0349">Heme</keyword>
<dbReference type="PROSITE" id="PS00086">
    <property type="entry name" value="CYTOCHROME_P450"/>
    <property type="match status" value="1"/>
</dbReference>
<gene>
    <name evidence="10" type="ORF">ABOM_002069</name>
</gene>
<keyword evidence="3 7" id="KW-0479">Metal-binding</keyword>
<comment type="caution">
    <text evidence="10">The sequence shown here is derived from an EMBL/GenBank/DDBJ whole genome shotgun (WGS) entry which is preliminary data.</text>
</comment>
<dbReference type="InterPro" id="IPR050364">
    <property type="entry name" value="Cytochrome_P450_fung"/>
</dbReference>
<dbReference type="PRINTS" id="PR00385">
    <property type="entry name" value="P450"/>
</dbReference>
<keyword evidence="4 8" id="KW-0560">Oxidoreductase</keyword>
<dbReference type="CDD" id="cd11065">
    <property type="entry name" value="CYP64-like"/>
    <property type="match status" value="1"/>
</dbReference>
<feature type="signal peptide" evidence="9">
    <location>
        <begin position="1"/>
        <end position="20"/>
    </location>
</feature>
<name>A0A1F8AA87_9EURO</name>
<accession>A0A1F8AA87</accession>
<dbReference type="OrthoDB" id="1103324at2759"/>
<dbReference type="EMBL" id="LYCR01000014">
    <property type="protein sequence ID" value="OGM48636.1"/>
    <property type="molecule type" value="Genomic_DNA"/>
</dbReference>
<reference evidence="10 11" key="1">
    <citation type="journal article" date="2016" name="Genome Biol. Evol.">
        <title>Draft genome sequence of an aflatoxigenic Aspergillus species, A. bombycis.</title>
        <authorList>
            <person name="Moore G.G."/>
            <person name="Mack B.M."/>
            <person name="Beltz S.B."/>
            <person name="Gilbert M.K."/>
        </authorList>
    </citation>
    <scope>NUCLEOTIDE SEQUENCE [LARGE SCALE GENOMIC DNA]</scope>
    <source>
        <strain evidence="11">NRRL 26010</strain>
    </source>
</reference>
<dbReference type="GeneID" id="34445459"/>
<evidence type="ECO:0000313" key="11">
    <source>
        <dbReference type="Proteomes" id="UP000179179"/>
    </source>
</evidence>
<feature type="binding site" description="axial binding residue" evidence="7">
    <location>
        <position position="447"/>
    </location>
    <ligand>
        <name>heme</name>
        <dbReference type="ChEBI" id="CHEBI:30413"/>
    </ligand>
    <ligandPart>
        <name>Fe</name>
        <dbReference type="ChEBI" id="CHEBI:18248"/>
    </ligandPart>
</feature>
<dbReference type="InterPro" id="IPR017972">
    <property type="entry name" value="Cyt_P450_CS"/>
</dbReference>
<evidence type="ECO:0000256" key="5">
    <source>
        <dbReference type="ARBA" id="ARBA00023004"/>
    </source>
</evidence>
<dbReference type="InterPro" id="IPR036396">
    <property type="entry name" value="Cyt_P450_sf"/>
</dbReference>
<evidence type="ECO:0000256" key="9">
    <source>
        <dbReference type="SAM" id="SignalP"/>
    </source>
</evidence>
<dbReference type="GO" id="GO:0004497">
    <property type="term" value="F:monooxygenase activity"/>
    <property type="evidence" value="ECO:0007669"/>
    <property type="project" value="UniProtKB-KW"/>
</dbReference>
<evidence type="ECO:0000256" key="7">
    <source>
        <dbReference type="PIRSR" id="PIRSR602401-1"/>
    </source>
</evidence>
<dbReference type="STRING" id="109264.A0A1F8AA87"/>
<dbReference type="PANTHER" id="PTHR46300">
    <property type="entry name" value="P450, PUTATIVE (EUROFUNG)-RELATED-RELATED"/>
    <property type="match status" value="1"/>
</dbReference>
<dbReference type="Gene3D" id="1.10.630.10">
    <property type="entry name" value="Cytochrome P450"/>
    <property type="match status" value="1"/>
</dbReference>
<sequence>MGAATILKLLIALIVSSATAFALRLMRASRRSASLPPGPPTLPLIGNIHQIPSAKGFLKFQKWARIYGPVVSLKVGPKDLIILNSASAVRDLFDKRGAIYSSRPPNYIGTEVITQDNTHLLLMPYGKEWRNQRKLFQELLNIKAVGSLRPLQAAESTFTLRQLMQSPQDYYDHIRRYSTAVILASVFGIRGSEFHSPYIQRLYHVQDQFTAILETGATPPIDVFPFLKYMPAFLAPWRKWAQQIRKEQRELYFELLQSVRSTKSRGVSHKCFVDMLLEESFQRKYSLDDEHIAYIGGVLMEGGSDTTASALLSFLLAMARNPRVLRKAQAAVDALCGTERSPTFDDMDNLPYIKHCVTEVLRWRPVAAGGIPHVLTEDDVYGTYHFPKGTTFLANTWAIHHDPENYEHPEAFMPERFEQHDLGFKSGAATISGLNRTYGFGAGRRVCPGSHLAENSLLINIAKLVWAFDITPGADPATGRQLSHQEIDDNVGRAWTNGFLIAPKPFPLSLSLRSEKHGEVIEREHEEANETLVKYTD</sequence>
<evidence type="ECO:0000256" key="6">
    <source>
        <dbReference type="ARBA" id="ARBA00023033"/>
    </source>
</evidence>
<dbReference type="AlphaFoldDB" id="A0A1F8AA87"/>
<proteinExistence type="inferred from homology"/>
<dbReference type="PANTHER" id="PTHR46300:SF2">
    <property type="entry name" value="CYTOCHROME P450 MONOOXYGENASE ALNH-RELATED"/>
    <property type="match status" value="1"/>
</dbReference>
<dbReference type="RefSeq" id="XP_022392353.1">
    <property type="nucleotide sequence ID" value="XM_022529199.1"/>
</dbReference>
<evidence type="ECO:0000313" key="10">
    <source>
        <dbReference type="EMBL" id="OGM48636.1"/>
    </source>
</evidence>
<keyword evidence="5 7" id="KW-0408">Iron</keyword>
<evidence type="ECO:0000256" key="8">
    <source>
        <dbReference type="RuleBase" id="RU000461"/>
    </source>
</evidence>